<evidence type="ECO:0000313" key="12">
    <source>
        <dbReference type="Proteomes" id="UP000184335"/>
    </source>
</evidence>
<evidence type="ECO:0000256" key="10">
    <source>
        <dbReference type="SAM" id="MobiDB-lite"/>
    </source>
</evidence>
<keyword evidence="6 9" id="KW-1133">Transmembrane helix</keyword>
<evidence type="ECO:0000256" key="8">
    <source>
        <dbReference type="ARBA" id="ARBA00023136"/>
    </source>
</evidence>
<dbReference type="GO" id="GO:0008320">
    <property type="term" value="F:protein transmembrane transporter activity"/>
    <property type="evidence" value="ECO:0007669"/>
    <property type="project" value="UniProtKB-UniRule"/>
</dbReference>
<dbReference type="PANTHER" id="PTHR42982:SF1">
    <property type="entry name" value="SEC-INDEPENDENT PROTEIN TRANSLOCASE PROTEIN TATA"/>
    <property type="match status" value="1"/>
</dbReference>
<evidence type="ECO:0000256" key="6">
    <source>
        <dbReference type="ARBA" id="ARBA00022989"/>
    </source>
</evidence>
<evidence type="ECO:0000256" key="9">
    <source>
        <dbReference type="HAMAP-Rule" id="MF_00236"/>
    </source>
</evidence>
<evidence type="ECO:0000256" key="4">
    <source>
        <dbReference type="ARBA" id="ARBA00022692"/>
    </source>
</evidence>
<keyword evidence="5 9" id="KW-0653">Protein transport</keyword>
<comment type="function">
    <text evidence="9">Part of the twin-arginine translocation (Tat) system that transports large folded proteins containing a characteristic twin-arginine motif in their signal peptide across membranes. TatA could form the protein-conducting channel of the Tat system.</text>
</comment>
<evidence type="ECO:0000256" key="2">
    <source>
        <dbReference type="ARBA" id="ARBA00022448"/>
    </source>
</evidence>
<sequence length="114" mass="12547">MELSIGELLMVALVIVVLFGPDKLPSIARDLGQGVRKMRGAMEDIKTEILKETDNPVSEIKREIQQVKKAAEENLNPLNDFYNNDPLAENSSATPEKPAAKPVDDENFSGPVSR</sequence>
<keyword evidence="12" id="KW-1185">Reference proteome</keyword>
<keyword evidence="3 9" id="KW-1003">Cell membrane</keyword>
<proteinExistence type="inferred from homology"/>
<reference evidence="11 12" key="1">
    <citation type="submission" date="2016-11" db="EMBL/GenBank/DDBJ databases">
        <authorList>
            <person name="Jaros S."/>
            <person name="Januszkiewicz K."/>
            <person name="Wedrychowicz H."/>
        </authorList>
    </citation>
    <scope>NUCLEOTIDE SEQUENCE [LARGE SCALE GENOMIC DNA]</scope>
    <source>
        <strain evidence="11 12">DSM 25479</strain>
    </source>
</reference>
<dbReference type="GO" id="GO:0043953">
    <property type="term" value="P:protein transport by the Tat complex"/>
    <property type="evidence" value="ECO:0007669"/>
    <property type="project" value="UniProtKB-UniRule"/>
</dbReference>
<keyword evidence="8 9" id="KW-0472">Membrane</keyword>
<dbReference type="PANTHER" id="PTHR42982">
    <property type="entry name" value="SEC-INDEPENDENT PROTEIN TRANSLOCASE PROTEIN TATA"/>
    <property type="match status" value="1"/>
</dbReference>
<accession>A0A1M6C2Z3</accession>
<name>A0A1M6C2Z3_9FLAO</name>
<keyword evidence="7 9" id="KW-0811">Translocation</keyword>
<dbReference type="OrthoDB" id="1525160at2"/>
<feature type="region of interest" description="Disordered" evidence="10">
    <location>
        <begin position="75"/>
        <end position="114"/>
    </location>
</feature>
<dbReference type="HAMAP" id="MF_00236">
    <property type="entry name" value="TatA_E"/>
    <property type="match status" value="1"/>
</dbReference>
<evidence type="ECO:0000256" key="7">
    <source>
        <dbReference type="ARBA" id="ARBA00023010"/>
    </source>
</evidence>
<dbReference type="Gene3D" id="1.20.5.3310">
    <property type="match status" value="1"/>
</dbReference>
<gene>
    <name evidence="9" type="primary">tatA</name>
    <name evidence="11" type="ORF">SAMN05443429_102206</name>
</gene>
<dbReference type="NCBIfam" id="TIGR01411">
    <property type="entry name" value="tatAE"/>
    <property type="match status" value="1"/>
</dbReference>
<dbReference type="AlphaFoldDB" id="A0A1M6C2Z3"/>
<dbReference type="STRING" id="1118202.SAMN05443429_102206"/>
<evidence type="ECO:0000256" key="1">
    <source>
        <dbReference type="ARBA" id="ARBA00004162"/>
    </source>
</evidence>
<protein>
    <recommendedName>
        <fullName evidence="9">Sec-independent protein translocase protein TatA</fullName>
    </recommendedName>
</protein>
<organism evidence="11 12">
    <name type="scientific">Cruoricaptor ignavus</name>
    <dbReference type="NCBI Taxonomy" id="1118202"/>
    <lineage>
        <taxon>Bacteria</taxon>
        <taxon>Pseudomonadati</taxon>
        <taxon>Bacteroidota</taxon>
        <taxon>Flavobacteriia</taxon>
        <taxon>Flavobacteriales</taxon>
        <taxon>Weeksellaceae</taxon>
        <taxon>Cruoricaptor</taxon>
    </lineage>
</organism>
<dbReference type="Proteomes" id="UP000184335">
    <property type="component" value="Unassembled WGS sequence"/>
</dbReference>
<comment type="similarity">
    <text evidence="9">Belongs to the TatA/E family.</text>
</comment>
<dbReference type="Pfam" id="PF02416">
    <property type="entry name" value="TatA_B_E"/>
    <property type="match status" value="1"/>
</dbReference>
<dbReference type="EMBL" id="FQYI01000002">
    <property type="protein sequence ID" value="SHI55322.1"/>
    <property type="molecule type" value="Genomic_DNA"/>
</dbReference>
<dbReference type="InterPro" id="IPR003369">
    <property type="entry name" value="TatA/B/E"/>
</dbReference>
<comment type="subunit">
    <text evidence="9">Forms a complex with TatC.</text>
</comment>
<dbReference type="GO" id="GO:0033281">
    <property type="term" value="C:TAT protein transport complex"/>
    <property type="evidence" value="ECO:0007669"/>
    <property type="project" value="UniProtKB-UniRule"/>
</dbReference>
<keyword evidence="2 9" id="KW-0813">Transport</keyword>
<dbReference type="InterPro" id="IPR006312">
    <property type="entry name" value="TatA/E"/>
</dbReference>
<dbReference type="RefSeq" id="WP_073178357.1">
    <property type="nucleotide sequence ID" value="NZ_FQYI01000002.1"/>
</dbReference>
<evidence type="ECO:0000256" key="3">
    <source>
        <dbReference type="ARBA" id="ARBA00022475"/>
    </source>
</evidence>
<evidence type="ECO:0000313" key="11">
    <source>
        <dbReference type="EMBL" id="SHI55322.1"/>
    </source>
</evidence>
<comment type="subcellular location">
    <subcellularLocation>
        <location evidence="1 9">Cell membrane</location>
        <topology evidence="1 9">Single-pass membrane protein</topology>
    </subcellularLocation>
</comment>
<keyword evidence="4 9" id="KW-0812">Transmembrane</keyword>
<evidence type="ECO:0000256" key="5">
    <source>
        <dbReference type="ARBA" id="ARBA00022927"/>
    </source>
</evidence>